<name>A0A1S3DT76_DIACI</name>
<reference evidence="4" key="1">
    <citation type="submission" date="2025-08" db="UniProtKB">
        <authorList>
            <consortium name="RefSeq"/>
        </authorList>
    </citation>
    <scope>IDENTIFICATION</scope>
</reference>
<keyword evidence="3" id="KW-1185">Reference proteome</keyword>
<dbReference type="PaxDb" id="121845-A0A1S3DT76"/>
<evidence type="ECO:0000313" key="3">
    <source>
        <dbReference type="Proteomes" id="UP000079169"/>
    </source>
</evidence>
<dbReference type="GO" id="GO:0005319">
    <property type="term" value="F:lipid transporter activity"/>
    <property type="evidence" value="ECO:0007669"/>
    <property type="project" value="TreeGrafter"/>
</dbReference>
<feature type="compositionally biased region" description="Low complexity" evidence="1">
    <location>
        <begin position="459"/>
        <end position="469"/>
    </location>
</feature>
<feature type="domain" description="VWFD" evidence="2">
    <location>
        <begin position="205"/>
        <end position="406"/>
    </location>
</feature>
<dbReference type="GeneID" id="103523873"/>
<proteinExistence type="predicted"/>
<dbReference type="STRING" id="121845.A0A1S3DT76"/>
<evidence type="ECO:0000259" key="2">
    <source>
        <dbReference type="PROSITE" id="PS51233"/>
    </source>
</evidence>
<dbReference type="InterPro" id="IPR001846">
    <property type="entry name" value="VWF_type-D"/>
</dbReference>
<gene>
    <name evidence="4" type="primary">LOC103523873</name>
</gene>
<dbReference type="RefSeq" id="XP_008487105.1">
    <property type="nucleotide sequence ID" value="XM_008488883.3"/>
</dbReference>
<organism evidence="3 4">
    <name type="scientific">Diaphorina citri</name>
    <name type="common">Asian citrus psyllid</name>
    <dbReference type="NCBI Taxonomy" id="121845"/>
    <lineage>
        <taxon>Eukaryota</taxon>
        <taxon>Metazoa</taxon>
        <taxon>Ecdysozoa</taxon>
        <taxon>Arthropoda</taxon>
        <taxon>Hexapoda</taxon>
        <taxon>Insecta</taxon>
        <taxon>Pterygota</taxon>
        <taxon>Neoptera</taxon>
        <taxon>Paraneoptera</taxon>
        <taxon>Hemiptera</taxon>
        <taxon>Sternorrhyncha</taxon>
        <taxon>Psylloidea</taxon>
        <taxon>Psyllidae</taxon>
        <taxon>Diaphorininae</taxon>
        <taxon>Diaphorina</taxon>
    </lineage>
</organism>
<dbReference type="PROSITE" id="PS51233">
    <property type="entry name" value="VWFD"/>
    <property type="match status" value="1"/>
</dbReference>
<dbReference type="KEGG" id="dci:103523873"/>
<protein>
    <submittedName>
        <fullName evidence="4">Vitellogenin-1-like</fullName>
    </submittedName>
</protein>
<evidence type="ECO:0000313" key="4">
    <source>
        <dbReference type="RefSeq" id="XP_008487105.1"/>
    </source>
</evidence>
<dbReference type="Proteomes" id="UP000079169">
    <property type="component" value="Unplaced"/>
</dbReference>
<dbReference type="Pfam" id="PF00094">
    <property type="entry name" value="VWD"/>
    <property type="match status" value="1"/>
</dbReference>
<feature type="region of interest" description="Disordered" evidence="1">
    <location>
        <begin position="453"/>
        <end position="517"/>
    </location>
</feature>
<accession>A0A1S3DT76</accession>
<dbReference type="SMART" id="SM00216">
    <property type="entry name" value="VWD"/>
    <property type="match status" value="1"/>
</dbReference>
<dbReference type="AlphaFoldDB" id="A0A1S3DT76"/>
<dbReference type="OMA" id="HVIDMQP"/>
<evidence type="ECO:0000256" key="1">
    <source>
        <dbReference type="SAM" id="MobiDB-lite"/>
    </source>
</evidence>
<dbReference type="InterPro" id="IPR050733">
    <property type="entry name" value="Vitellogenin/Apolipophorin"/>
</dbReference>
<dbReference type="SMR" id="A0A1S3DT76"/>
<feature type="compositionally biased region" description="Low complexity" evidence="1">
    <location>
        <begin position="478"/>
        <end position="505"/>
    </location>
</feature>
<sequence length="557" mass="62927">MAVAATAQVPQLSEMNFMRSEKEDPAMQIAAEAMWGENAQSGAKISIKAKLEQSEQRKQYIANHPQAEQCRKQMEQRDYALNACRNVTARSNALDEYSLTIKYEKIPQKLMNATYQLYRIARYAGFAYNSENVVAVSNQADQLKVRVNIAEDHKSVNVSIEAPHANSQFNNLPLSNMAKHILIQNAQYDVDQRVGYAAFNGQYNPVCVADGSSGQTFDNKTYPLNLEKDSWYVLMTSAPKQRKDNRVDYKTQRQENVTILVKQSGENKKELKIVLNNGEHVIDMQPSSSNNDGANAKIQVNKKDQRASKNSVTEVTDNQNQRIAQIYALPSGEVIVNMPNHGLRLNYDGSRVQVQATDRFRDGVRGLCGSFTGEKATDFITPRNCIVREAKDFVATYSLSSNNRDNSRLSNQDFCAPKRQVQFQQVINEKNIGRWADAKRLNLQGLWGFFNKNDDDDNSSNSQNNSGNKNNRRSPRHGNNSQNSNENDSNNQNSNENNRNNQGSDENNKNNQQRGSSSHRLMVVEQGNQLCFSTKAMPQCNQGYRAENTVEKKVRDH</sequence>
<dbReference type="PANTHER" id="PTHR23345">
    <property type="entry name" value="VITELLOGENIN-RELATED"/>
    <property type="match status" value="1"/>
</dbReference>
<dbReference type="PANTHER" id="PTHR23345:SF15">
    <property type="entry name" value="VITELLOGENIN 1-RELATED"/>
    <property type="match status" value="1"/>
</dbReference>